<dbReference type="SMART" id="SM00774">
    <property type="entry name" value="WRKY"/>
    <property type="match status" value="1"/>
</dbReference>
<evidence type="ECO:0000256" key="1">
    <source>
        <dbReference type="ARBA" id="ARBA00004123"/>
    </source>
</evidence>
<keyword evidence="2" id="KW-0805">Transcription regulation</keyword>
<dbReference type="AlphaFoldDB" id="A0A6I9RSH7"/>
<evidence type="ECO:0000256" key="3">
    <source>
        <dbReference type="ARBA" id="ARBA00023125"/>
    </source>
</evidence>
<dbReference type="Pfam" id="PF03106">
    <property type="entry name" value="WRKY"/>
    <property type="match status" value="1"/>
</dbReference>
<evidence type="ECO:0000313" key="9">
    <source>
        <dbReference type="RefSeq" id="XP_010931380.1"/>
    </source>
</evidence>
<evidence type="ECO:0000313" key="8">
    <source>
        <dbReference type="Proteomes" id="UP000504607"/>
    </source>
</evidence>
<name>A0A6I9RSH7_ELAGV</name>
<evidence type="ECO:0000256" key="6">
    <source>
        <dbReference type="SAM" id="MobiDB-lite"/>
    </source>
</evidence>
<dbReference type="FunCoup" id="A0A6I9RSH7">
    <property type="interactions" value="982"/>
</dbReference>
<dbReference type="GeneID" id="105052308"/>
<organism evidence="8 9">
    <name type="scientific">Elaeis guineensis var. tenera</name>
    <name type="common">Oil palm</name>
    <dbReference type="NCBI Taxonomy" id="51953"/>
    <lineage>
        <taxon>Eukaryota</taxon>
        <taxon>Viridiplantae</taxon>
        <taxon>Streptophyta</taxon>
        <taxon>Embryophyta</taxon>
        <taxon>Tracheophyta</taxon>
        <taxon>Spermatophyta</taxon>
        <taxon>Magnoliopsida</taxon>
        <taxon>Liliopsida</taxon>
        <taxon>Arecaceae</taxon>
        <taxon>Arecoideae</taxon>
        <taxon>Cocoseae</taxon>
        <taxon>Elaeidinae</taxon>
        <taxon>Elaeis</taxon>
    </lineage>
</organism>
<dbReference type="Gene3D" id="2.20.25.80">
    <property type="entry name" value="WRKY domain"/>
    <property type="match status" value="1"/>
</dbReference>
<keyword evidence="3 9" id="KW-0238">DNA-binding</keyword>
<dbReference type="InterPro" id="IPR036576">
    <property type="entry name" value="WRKY_dom_sf"/>
</dbReference>
<keyword evidence="8" id="KW-1185">Reference proteome</keyword>
<evidence type="ECO:0000259" key="7">
    <source>
        <dbReference type="PROSITE" id="PS50811"/>
    </source>
</evidence>
<proteinExistence type="predicted"/>
<dbReference type="InterPro" id="IPR044810">
    <property type="entry name" value="WRKY_plant"/>
</dbReference>
<dbReference type="OrthoDB" id="2021064at2759"/>
<reference evidence="9" key="1">
    <citation type="submission" date="2025-08" db="UniProtKB">
        <authorList>
            <consortium name="RefSeq"/>
        </authorList>
    </citation>
    <scope>IDENTIFICATION</scope>
</reference>
<protein>
    <submittedName>
        <fullName evidence="9">WRKY DNA-binding transcription factor 70</fullName>
    </submittedName>
</protein>
<feature type="domain" description="WRKY" evidence="7">
    <location>
        <begin position="119"/>
        <end position="187"/>
    </location>
</feature>
<dbReference type="GO" id="GO:0005634">
    <property type="term" value="C:nucleus"/>
    <property type="evidence" value="ECO:0007669"/>
    <property type="project" value="UniProtKB-SubCell"/>
</dbReference>
<gene>
    <name evidence="9" type="primary">LOC105052308</name>
</gene>
<feature type="region of interest" description="Disordered" evidence="6">
    <location>
        <begin position="73"/>
        <end position="112"/>
    </location>
</feature>
<dbReference type="SUPFAM" id="SSF118290">
    <property type="entry name" value="WRKY DNA-binding domain"/>
    <property type="match status" value="1"/>
</dbReference>
<dbReference type="PANTHER" id="PTHR32096">
    <property type="entry name" value="WRKY TRANSCRIPTION FACTOR 30-RELATED-RELATED"/>
    <property type="match status" value="1"/>
</dbReference>
<dbReference type="PROSITE" id="PS50811">
    <property type="entry name" value="WRKY"/>
    <property type="match status" value="1"/>
</dbReference>
<dbReference type="PANTHER" id="PTHR32096:SF146">
    <property type="entry name" value="WRKY TRANSCRIPTION FACTOR 19-RELATED"/>
    <property type="match status" value="1"/>
</dbReference>
<dbReference type="GO" id="GO:0000976">
    <property type="term" value="F:transcription cis-regulatory region binding"/>
    <property type="evidence" value="ECO:0007669"/>
    <property type="project" value="TreeGrafter"/>
</dbReference>
<sequence length="312" mass="35477">MEYLEQENSSIDRKKLTGELMKGQESATKLKILLQESFSSEDHAKNSMVELFIEEILGSFSRAFTILNSGKAPEAPVDQATTPCSEEQESQNSSKKRKIQSSPRTGYRRRANLYSSTRILSETMEDGRTWRKYGQKDIFNSKYPRSYFRCTHKYDQDCQATRQVQQSEDDPSIYVITYMGEHTCRDPTISPHLLPPSPQRPSSIISFGSETTADNQNEIPLNSSCFSVLKQETDEEAPSDPTPRSSSLEFLMLPDIETFEWSAPMAQYMGIALDQCDATSDMHSSNSCLDMEINTISFEFDDVFSVDQDKLF</sequence>
<dbReference type="InterPro" id="IPR003657">
    <property type="entry name" value="WRKY_dom"/>
</dbReference>
<dbReference type="InParanoid" id="A0A6I9RSH7"/>
<comment type="subcellular location">
    <subcellularLocation>
        <location evidence="1">Nucleus</location>
    </subcellularLocation>
</comment>
<evidence type="ECO:0000256" key="2">
    <source>
        <dbReference type="ARBA" id="ARBA00023015"/>
    </source>
</evidence>
<dbReference type="RefSeq" id="XP_010931380.1">
    <property type="nucleotide sequence ID" value="XM_010933078.2"/>
</dbReference>
<keyword evidence="5" id="KW-0539">Nucleus</keyword>
<dbReference type="KEGG" id="egu:105052308"/>
<keyword evidence="4" id="KW-0804">Transcription</keyword>
<dbReference type="GO" id="GO:0003700">
    <property type="term" value="F:DNA-binding transcription factor activity"/>
    <property type="evidence" value="ECO:0007669"/>
    <property type="project" value="InterPro"/>
</dbReference>
<evidence type="ECO:0000256" key="4">
    <source>
        <dbReference type="ARBA" id="ARBA00023163"/>
    </source>
</evidence>
<dbReference type="Proteomes" id="UP000504607">
    <property type="component" value="Chromosome 10"/>
</dbReference>
<accession>A0A6I9RSH7</accession>
<evidence type="ECO:0000256" key="5">
    <source>
        <dbReference type="ARBA" id="ARBA00023242"/>
    </source>
</evidence>